<evidence type="ECO:0000313" key="1">
    <source>
        <dbReference type="EMBL" id="CAK9254184.1"/>
    </source>
</evidence>
<reference evidence="1" key="1">
    <citation type="submission" date="2024-02" db="EMBL/GenBank/DDBJ databases">
        <authorList>
            <consortium name="ELIXIR-Norway"/>
            <consortium name="Elixir Norway"/>
        </authorList>
    </citation>
    <scope>NUCLEOTIDE SEQUENCE</scope>
</reference>
<sequence length="198" mass="23235">MSITTKNMIDEIKRLRTSYEFWLAQYKLTHRIYYYSRFQSDFREYCRLIDSGLVPRKVIEQLNAGNYACPEQQEETTSLSSSKIKAHGTSHRTLVDKAYRQKEIMEFFEGQNTFLSLEVIRERIPVSQQHLRELLAELVEKGDHLKCHFPGSFMARVHELRDQGVRVSGFVTQKPGYLHEQRIDVQQMEVLSQGSDVD</sequence>
<protein>
    <recommendedName>
        <fullName evidence="3">WYL domain-containing protein</fullName>
    </recommendedName>
</protein>
<gene>
    <name evidence="1" type="ORF">CSSPJE1EN1_LOCUS29562</name>
</gene>
<accession>A0ABP0VID4</accession>
<dbReference type="Proteomes" id="UP001497444">
    <property type="component" value="Unassembled WGS sequence"/>
</dbReference>
<proteinExistence type="predicted"/>
<comment type="caution">
    <text evidence="1">The sequence shown here is derived from an EMBL/GenBank/DDBJ whole genome shotgun (WGS) entry which is preliminary data.</text>
</comment>
<keyword evidence="2" id="KW-1185">Reference proteome</keyword>
<evidence type="ECO:0000313" key="2">
    <source>
        <dbReference type="Proteomes" id="UP001497444"/>
    </source>
</evidence>
<dbReference type="EMBL" id="CAXAQS010000994">
    <property type="protein sequence ID" value="CAK9254184.1"/>
    <property type="molecule type" value="Genomic_DNA"/>
</dbReference>
<organism evidence="1 2">
    <name type="scientific">Sphagnum jensenii</name>
    <dbReference type="NCBI Taxonomy" id="128206"/>
    <lineage>
        <taxon>Eukaryota</taxon>
        <taxon>Viridiplantae</taxon>
        <taxon>Streptophyta</taxon>
        <taxon>Embryophyta</taxon>
        <taxon>Bryophyta</taxon>
        <taxon>Sphagnophytina</taxon>
        <taxon>Sphagnopsida</taxon>
        <taxon>Sphagnales</taxon>
        <taxon>Sphagnaceae</taxon>
        <taxon>Sphagnum</taxon>
    </lineage>
</organism>
<evidence type="ECO:0008006" key="3">
    <source>
        <dbReference type="Google" id="ProtNLM"/>
    </source>
</evidence>
<name>A0ABP0VID4_9BRYO</name>